<evidence type="ECO:0000256" key="1">
    <source>
        <dbReference type="SAM" id="SignalP"/>
    </source>
</evidence>
<dbReference type="PANTHER" id="PTHR43606:SF2">
    <property type="entry name" value="ALKALINE PHOSPHATASE FAMILY PROTEIN (AFU_ORTHOLOGUE AFUA_5G03860)"/>
    <property type="match status" value="1"/>
</dbReference>
<feature type="domain" description="PhoD-like phosphatase metallophosphatase" evidence="2">
    <location>
        <begin position="162"/>
        <end position="497"/>
    </location>
</feature>
<gene>
    <name evidence="4" type="ORF">CKO31_06755</name>
</gene>
<dbReference type="InterPro" id="IPR006311">
    <property type="entry name" value="TAT_signal"/>
</dbReference>
<dbReference type="InterPro" id="IPR032093">
    <property type="entry name" value="PhoD_N"/>
</dbReference>
<evidence type="ECO:0000259" key="2">
    <source>
        <dbReference type="Pfam" id="PF09423"/>
    </source>
</evidence>
<dbReference type="InterPro" id="IPR038607">
    <property type="entry name" value="PhoD-like_sf"/>
</dbReference>
<keyword evidence="1" id="KW-0732">Signal</keyword>
<dbReference type="PANTHER" id="PTHR43606">
    <property type="entry name" value="PHOSPHATASE, PUTATIVE (AFU_ORTHOLOGUE AFUA_6G08710)-RELATED"/>
    <property type="match status" value="1"/>
</dbReference>
<evidence type="ECO:0000313" key="5">
    <source>
        <dbReference type="Proteomes" id="UP000748752"/>
    </source>
</evidence>
<dbReference type="InterPro" id="IPR029052">
    <property type="entry name" value="Metallo-depent_PP-like"/>
</dbReference>
<accession>A0ABS1CFG4</accession>
<organism evidence="4 5">
    <name type="scientific">Thiohalocapsa halophila</name>
    <dbReference type="NCBI Taxonomy" id="69359"/>
    <lineage>
        <taxon>Bacteria</taxon>
        <taxon>Pseudomonadati</taxon>
        <taxon>Pseudomonadota</taxon>
        <taxon>Gammaproteobacteria</taxon>
        <taxon>Chromatiales</taxon>
        <taxon>Chromatiaceae</taxon>
        <taxon>Thiohalocapsa</taxon>
    </lineage>
</organism>
<dbReference type="Gene3D" id="3.60.21.70">
    <property type="entry name" value="PhoD-like phosphatase"/>
    <property type="match status" value="1"/>
</dbReference>
<dbReference type="RefSeq" id="WP_200235313.1">
    <property type="nucleotide sequence ID" value="NZ_NRRV01000012.1"/>
</dbReference>
<feature type="chain" id="PRO_5047171342" description="Alkaline phosphatase" evidence="1">
    <location>
        <begin position="41"/>
        <end position="528"/>
    </location>
</feature>
<dbReference type="Pfam" id="PF16655">
    <property type="entry name" value="PhoD_N"/>
    <property type="match status" value="1"/>
</dbReference>
<dbReference type="CDD" id="cd07389">
    <property type="entry name" value="MPP_PhoD"/>
    <property type="match status" value="1"/>
</dbReference>
<dbReference type="Gene3D" id="2.60.40.380">
    <property type="entry name" value="Purple acid phosphatase-like, N-terminal"/>
    <property type="match status" value="1"/>
</dbReference>
<evidence type="ECO:0000259" key="3">
    <source>
        <dbReference type="Pfam" id="PF16655"/>
    </source>
</evidence>
<name>A0ABS1CFG4_9GAMM</name>
<feature type="domain" description="Phospholipase D N-terminal" evidence="3">
    <location>
        <begin position="51"/>
        <end position="147"/>
    </location>
</feature>
<proteinExistence type="predicted"/>
<dbReference type="InterPro" id="IPR052900">
    <property type="entry name" value="Phospholipid_Metab_Enz"/>
</dbReference>
<dbReference type="PROSITE" id="PS51318">
    <property type="entry name" value="TAT"/>
    <property type="match status" value="1"/>
</dbReference>
<protein>
    <recommendedName>
        <fullName evidence="6">Alkaline phosphatase</fullName>
    </recommendedName>
</protein>
<reference evidence="4 5" key="1">
    <citation type="journal article" date="2020" name="Microorganisms">
        <title>Osmotic Adaptation and Compatible Solute Biosynthesis of Phototrophic Bacteria as Revealed from Genome Analyses.</title>
        <authorList>
            <person name="Imhoff J.F."/>
            <person name="Rahn T."/>
            <person name="Kunzel S."/>
            <person name="Keller A."/>
            <person name="Neulinger S.C."/>
        </authorList>
    </citation>
    <scope>NUCLEOTIDE SEQUENCE [LARGE SCALE GENOMIC DNA]</scope>
    <source>
        <strain evidence="4 5">DSM 6210</strain>
    </source>
</reference>
<sequence>MRHRQAWSRRDLLRACASLPFAGVPLAGASLSLAPAPLTAAPSFPRDPFSLGVASGYPQPNGMVLWTRLAPEPLAPAGGMPSARVPVRWELAQDQGFRRIAAAGTAYATPQWAHSVHVEPYGLEPDQEYWYRFHAGGATSPVGRTRTAPAKGAPADRLRIGVGSCQHYAQGFYSAYRHVAADALDLFLHLGDYIYESAWGRNPVRSQGATEPVTLGDYRRHYALYKSDPDLQAAHASCPWLVVWDDHEVDNDYADSISQDDDTPAWFLARRAAAYRAYYEHMPLPRGMVPFGPDMRIHTRLDYGRLARIHMLDDRQYRSPQPCPKPGRAGSNLITGDCAERLNPEATLLGARQERWLAAGLDGSDAHWNLLGQQTLMAHADGREGGGERYFSDGWDGYPAARQRLMDLFAQGVCANPVVLGGDVHSFWVTDLKQDFADETAPAVASEFVGTSITSQPPPEDRIQATLRENSHIHYATGEHRGYLRLTVTPQRLTVDLRGVASVRERDAACETVASFIVEDGVPGPMRG</sequence>
<dbReference type="EMBL" id="NRRV01000012">
    <property type="protein sequence ID" value="MBK1630448.1"/>
    <property type="molecule type" value="Genomic_DNA"/>
</dbReference>
<dbReference type="InterPro" id="IPR018946">
    <property type="entry name" value="PhoD-like_MPP"/>
</dbReference>
<feature type="signal peptide" evidence="1">
    <location>
        <begin position="1"/>
        <end position="40"/>
    </location>
</feature>
<evidence type="ECO:0008006" key="6">
    <source>
        <dbReference type="Google" id="ProtNLM"/>
    </source>
</evidence>
<evidence type="ECO:0000313" key="4">
    <source>
        <dbReference type="EMBL" id="MBK1630448.1"/>
    </source>
</evidence>
<dbReference type="Proteomes" id="UP000748752">
    <property type="component" value="Unassembled WGS sequence"/>
</dbReference>
<keyword evidence="5" id="KW-1185">Reference proteome</keyword>
<dbReference type="Pfam" id="PF09423">
    <property type="entry name" value="PhoD"/>
    <property type="match status" value="1"/>
</dbReference>
<comment type="caution">
    <text evidence="4">The sequence shown here is derived from an EMBL/GenBank/DDBJ whole genome shotgun (WGS) entry which is preliminary data.</text>
</comment>
<dbReference type="SUPFAM" id="SSF56300">
    <property type="entry name" value="Metallo-dependent phosphatases"/>
    <property type="match status" value="1"/>
</dbReference>